<feature type="transmembrane region" description="Helical" evidence="7">
    <location>
        <begin position="263"/>
        <end position="290"/>
    </location>
</feature>
<evidence type="ECO:0000256" key="7">
    <source>
        <dbReference type="SAM" id="Phobius"/>
    </source>
</evidence>
<evidence type="ECO:0000256" key="5">
    <source>
        <dbReference type="ARBA" id="ARBA00022989"/>
    </source>
</evidence>
<feature type="transmembrane region" description="Helical" evidence="7">
    <location>
        <begin position="359"/>
        <end position="379"/>
    </location>
</feature>
<dbReference type="Proteomes" id="UP000677537">
    <property type="component" value="Unassembled WGS sequence"/>
</dbReference>
<evidence type="ECO:0000259" key="8">
    <source>
        <dbReference type="PROSITE" id="PS50850"/>
    </source>
</evidence>
<dbReference type="AlphaFoldDB" id="A0A940N4R7"/>
<dbReference type="Pfam" id="PF07690">
    <property type="entry name" value="MFS_1"/>
    <property type="match status" value="1"/>
</dbReference>
<gene>
    <name evidence="9" type="ORF">J5Y10_15380</name>
</gene>
<evidence type="ECO:0000313" key="9">
    <source>
        <dbReference type="EMBL" id="MBP0494167.1"/>
    </source>
</evidence>
<feature type="transmembrane region" description="Helical" evidence="7">
    <location>
        <begin position="213"/>
        <end position="234"/>
    </location>
</feature>
<dbReference type="PANTHER" id="PTHR43045:SF2">
    <property type="entry name" value="INNER MEMBRANE METABOLITE TRANSPORT PROTEIN YHJE"/>
    <property type="match status" value="1"/>
</dbReference>
<feature type="transmembrane region" description="Helical" evidence="7">
    <location>
        <begin position="48"/>
        <end position="66"/>
    </location>
</feature>
<feature type="transmembrane region" description="Helical" evidence="7">
    <location>
        <begin position="78"/>
        <end position="100"/>
    </location>
</feature>
<evidence type="ECO:0000313" key="10">
    <source>
        <dbReference type="Proteomes" id="UP000677537"/>
    </source>
</evidence>
<dbReference type="EMBL" id="JAGIZA010000009">
    <property type="protein sequence ID" value="MBP0494167.1"/>
    <property type="molecule type" value="Genomic_DNA"/>
</dbReference>
<dbReference type="GO" id="GO:0022857">
    <property type="term" value="F:transmembrane transporter activity"/>
    <property type="evidence" value="ECO:0007669"/>
    <property type="project" value="InterPro"/>
</dbReference>
<evidence type="ECO:0000256" key="3">
    <source>
        <dbReference type="ARBA" id="ARBA00022475"/>
    </source>
</evidence>
<keyword evidence="2" id="KW-0813">Transport</keyword>
<dbReference type="PROSITE" id="PS50850">
    <property type="entry name" value="MFS"/>
    <property type="match status" value="1"/>
</dbReference>
<evidence type="ECO:0000256" key="4">
    <source>
        <dbReference type="ARBA" id="ARBA00022692"/>
    </source>
</evidence>
<dbReference type="InterPro" id="IPR020846">
    <property type="entry name" value="MFS_dom"/>
</dbReference>
<name>A0A940N4R7_9PROT</name>
<comment type="caution">
    <text evidence="9">The sequence shown here is derived from an EMBL/GenBank/DDBJ whole genome shotgun (WGS) entry which is preliminary data.</text>
</comment>
<keyword evidence="6 7" id="KW-0472">Membrane</keyword>
<feature type="transmembrane region" description="Helical" evidence="7">
    <location>
        <begin position="302"/>
        <end position="321"/>
    </location>
</feature>
<feature type="transmembrane region" description="Helical" evidence="7">
    <location>
        <begin position="328"/>
        <end position="347"/>
    </location>
</feature>
<feature type="transmembrane region" description="Helical" evidence="7">
    <location>
        <begin position="174"/>
        <end position="201"/>
    </location>
</feature>
<sequence length="447" mass="47976">MAHSAGQPHSTELERHAREANRGHGGKEHPVAPGEIAIGVVIGRTSEFFDFFVYAIASVLVFPRFLFPESSPNTGMLLSFALFALAFVARPIGSVIFMWVDRRHGRAVKLTIALFLLGSATAGIAFLPGHGWVGGWAAALLGLFRFAQGIALGGTWDGLASLLALNAPEKKRGWYAMLPQLGAPLGFLLAASIFAFLLSALPDGDFQDWGWRYPFFVAFAVNVVALFARLRIVATDEFSNLLEKDELQPVRVKALMQENGRNVVIGAFVPLATFALFHLVTVFPLAWIILQTERDGRDVLEAQMIGAAVMVFTVLLSGWIGDLIGRRRLLGISAVLIGAFAFAGPYFLSGRNSGPDTFIILGFALLGLSFGQSSGAVASRFTRNLRYTGSALTSDAAWLIGAGFAPLVVLALSNAFGVAAVGAYLLSGVACTLLALTTNRQLEMRDR</sequence>
<feature type="transmembrane region" description="Helical" evidence="7">
    <location>
        <begin position="107"/>
        <end position="127"/>
    </location>
</feature>
<dbReference type="SUPFAM" id="SSF103473">
    <property type="entry name" value="MFS general substrate transporter"/>
    <property type="match status" value="1"/>
</dbReference>
<organism evidence="9 10">
    <name type="scientific">Roseomonas indoligenes</name>
    <dbReference type="NCBI Taxonomy" id="2820811"/>
    <lineage>
        <taxon>Bacteria</taxon>
        <taxon>Pseudomonadati</taxon>
        <taxon>Pseudomonadota</taxon>
        <taxon>Alphaproteobacteria</taxon>
        <taxon>Acetobacterales</taxon>
        <taxon>Roseomonadaceae</taxon>
        <taxon>Roseomonas</taxon>
    </lineage>
</organism>
<comment type="subcellular location">
    <subcellularLocation>
        <location evidence="1">Cell membrane</location>
        <topology evidence="1">Multi-pass membrane protein</topology>
    </subcellularLocation>
</comment>
<feature type="transmembrane region" description="Helical" evidence="7">
    <location>
        <begin position="391"/>
        <end position="412"/>
    </location>
</feature>
<protein>
    <submittedName>
        <fullName evidence="9">MFS transporter</fullName>
    </submittedName>
</protein>
<dbReference type="Gene3D" id="1.20.1250.20">
    <property type="entry name" value="MFS general substrate transporter like domains"/>
    <property type="match status" value="2"/>
</dbReference>
<keyword evidence="5 7" id="KW-1133">Transmembrane helix</keyword>
<dbReference type="InterPro" id="IPR011701">
    <property type="entry name" value="MFS"/>
</dbReference>
<evidence type="ECO:0000256" key="2">
    <source>
        <dbReference type="ARBA" id="ARBA00022448"/>
    </source>
</evidence>
<proteinExistence type="predicted"/>
<evidence type="ECO:0000256" key="6">
    <source>
        <dbReference type="ARBA" id="ARBA00023136"/>
    </source>
</evidence>
<keyword evidence="10" id="KW-1185">Reference proteome</keyword>
<keyword evidence="3" id="KW-1003">Cell membrane</keyword>
<accession>A0A940N4R7</accession>
<reference evidence="9" key="1">
    <citation type="submission" date="2021-03" db="EMBL/GenBank/DDBJ databases">
        <authorList>
            <person name="So Y."/>
        </authorList>
    </citation>
    <scope>NUCLEOTIDE SEQUENCE</scope>
    <source>
        <strain evidence="9">SG15</strain>
    </source>
</reference>
<dbReference type="InterPro" id="IPR036259">
    <property type="entry name" value="MFS_trans_sf"/>
</dbReference>
<dbReference type="GO" id="GO:0005886">
    <property type="term" value="C:plasma membrane"/>
    <property type="evidence" value="ECO:0007669"/>
    <property type="project" value="UniProtKB-SubCell"/>
</dbReference>
<evidence type="ECO:0000256" key="1">
    <source>
        <dbReference type="ARBA" id="ARBA00004651"/>
    </source>
</evidence>
<keyword evidence="4 7" id="KW-0812">Transmembrane</keyword>
<dbReference type="PANTHER" id="PTHR43045">
    <property type="entry name" value="SHIKIMATE TRANSPORTER"/>
    <property type="match status" value="1"/>
</dbReference>
<feature type="domain" description="Major facilitator superfamily (MFS) profile" evidence="8">
    <location>
        <begin position="36"/>
        <end position="446"/>
    </location>
</feature>
<feature type="transmembrane region" description="Helical" evidence="7">
    <location>
        <begin position="418"/>
        <end position="437"/>
    </location>
</feature>